<dbReference type="Pfam" id="PF01075">
    <property type="entry name" value="Glyco_transf_9"/>
    <property type="match status" value="1"/>
</dbReference>
<dbReference type="PANTHER" id="PTHR30160">
    <property type="entry name" value="TETRAACYLDISACCHARIDE 4'-KINASE-RELATED"/>
    <property type="match status" value="1"/>
</dbReference>
<keyword evidence="3" id="KW-1133">Transmembrane helix</keyword>
<dbReference type="AlphaFoldDB" id="A0A2M8KWW4"/>
<keyword evidence="2 4" id="KW-0808">Transferase</keyword>
<dbReference type="GO" id="GO:0008713">
    <property type="term" value="F:ADP-heptose-lipopolysaccharide heptosyltransferase activity"/>
    <property type="evidence" value="ECO:0007669"/>
    <property type="project" value="TreeGrafter"/>
</dbReference>
<dbReference type="GO" id="GO:0005829">
    <property type="term" value="C:cytosol"/>
    <property type="evidence" value="ECO:0007669"/>
    <property type="project" value="TreeGrafter"/>
</dbReference>
<proteinExistence type="predicted"/>
<dbReference type="InterPro" id="IPR051199">
    <property type="entry name" value="LPS_LOS_Heptosyltrfase"/>
</dbReference>
<keyword evidence="3" id="KW-0812">Transmembrane</keyword>
<sequence>MTPDTMRRIDYWVGIPLCFLVTIWYRVLRFLGLKNPQYDNNPKRILFIELAEMGSTIIAYPAMRKAQELYPDATFYFLLFKQNKATMQVLDVVDAEHTLIIDASDIISFIRDTLRILIICRKRKIDTVINLEMFVRYSTLLSYFSGARKRVGFFRYFNEGMYIGNFLTHKVPYNNHIHTAHSYIALVRALTESSSDIPLSKFSIAEDDISLPVRHPDTKAKDRVWEILMGINPRVSKTDRLIVINPNASKLVKMRKWPLENYAALAKKLSAENGVFIVITGVEEEREEAEYIAKAVGVERAINVAGKTSLTELIDLFSLSHALITNDSGPAHFASLTDTPLFVFFGPETPALYRPLSQNCTVLYSRFACSPCVSVQNQRRTPCTLNACLQSIEVEGVFRKVLEGI</sequence>
<accession>A0A2M8KWW4</accession>
<reference evidence="5" key="1">
    <citation type="submission" date="2017-09" db="EMBL/GenBank/DDBJ databases">
        <title>Depth-based differentiation of microbial function through sediment-hosted aquifers and enrichment of novel symbionts in the deep terrestrial subsurface.</title>
        <authorList>
            <person name="Probst A.J."/>
            <person name="Ladd B."/>
            <person name="Jarett J.K."/>
            <person name="Geller-Mcgrath D.E."/>
            <person name="Sieber C.M.K."/>
            <person name="Emerson J.B."/>
            <person name="Anantharaman K."/>
            <person name="Thomas B.C."/>
            <person name="Malmstrom R."/>
            <person name="Stieglmeier M."/>
            <person name="Klingl A."/>
            <person name="Woyke T."/>
            <person name="Ryan C.M."/>
            <person name="Banfield J.F."/>
        </authorList>
    </citation>
    <scope>NUCLEOTIDE SEQUENCE [LARGE SCALE GENOMIC DNA]</scope>
</reference>
<evidence type="ECO:0000256" key="1">
    <source>
        <dbReference type="ARBA" id="ARBA00022676"/>
    </source>
</evidence>
<dbReference type="InterPro" id="IPR002201">
    <property type="entry name" value="Glyco_trans_9"/>
</dbReference>
<evidence type="ECO:0000256" key="3">
    <source>
        <dbReference type="SAM" id="Phobius"/>
    </source>
</evidence>
<dbReference type="CDD" id="cd03789">
    <property type="entry name" value="GT9_LPS_heptosyltransferase"/>
    <property type="match status" value="1"/>
</dbReference>
<dbReference type="GO" id="GO:0009244">
    <property type="term" value="P:lipopolysaccharide core region biosynthetic process"/>
    <property type="evidence" value="ECO:0007669"/>
    <property type="project" value="TreeGrafter"/>
</dbReference>
<dbReference type="PANTHER" id="PTHR30160:SF7">
    <property type="entry name" value="ADP-HEPTOSE--LPS HEPTOSYLTRANSFERASE 2"/>
    <property type="match status" value="1"/>
</dbReference>
<keyword evidence="1" id="KW-0328">Glycosyltransferase</keyword>
<comment type="caution">
    <text evidence="4">The sequence shown here is derived from an EMBL/GenBank/DDBJ whole genome shotgun (WGS) entry which is preliminary data.</text>
</comment>
<name>A0A2M8KWW4_9BACT</name>
<dbReference type="EMBL" id="PFEF01000006">
    <property type="protein sequence ID" value="PJE64424.1"/>
    <property type="molecule type" value="Genomic_DNA"/>
</dbReference>
<dbReference type="SUPFAM" id="SSF53756">
    <property type="entry name" value="UDP-Glycosyltransferase/glycogen phosphorylase"/>
    <property type="match status" value="1"/>
</dbReference>
<organism evidence="4 5">
    <name type="scientific">Candidatus Ryanbacteria bacterium CG10_big_fil_rev_8_21_14_0_10_43_42</name>
    <dbReference type="NCBI Taxonomy" id="1974864"/>
    <lineage>
        <taxon>Bacteria</taxon>
        <taxon>Candidatus Ryaniibacteriota</taxon>
    </lineage>
</organism>
<dbReference type="Gene3D" id="3.40.50.2000">
    <property type="entry name" value="Glycogen Phosphorylase B"/>
    <property type="match status" value="2"/>
</dbReference>
<evidence type="ECO:0000313" key="5">
    <source>
        <dbReference type="Proteomes" id="UP000229098"/>
    </source>
</evidence>
<feature type="transmembrane region" description="Helical" evidence="3">
    <location>
        <begin position="12"/>
        <end position="33"/>
    </location>
</feature>
<evidence type="ECO:0000313" key="4">
    <source>
        <dbReference type="EMBL" id="PJE64424.1"/>
    </source>
</evidence>
<gene>
    <name evidence="4" type="ORF">COU90_03180</name>
</gene>
<dbReference type="Proteomes" id="UP000229098">
    <property type="component" value="Unassembled WGS sequence"/>
</dbReference>
<evidence type="ECO:0000256" key="2">
    <source>
        <dbReference type="ARBA" id="ARBA00022679"/>
    </source>
</evidence>
<keyword evidence="3" id="KW-0472">Membrane</keyword>
<protein>
    <submittedName>
        <fullName evidence="4">Glycosyltransferase family 9 protein</fullName>
    </submittedName>
</protein>